<dbReference type="PANTHER" id="PTHR32246:SF173">
    <property type="entry name" value="C2 DOMAIN-CONTAINING PROTEIN"/>
    <property type="match status" value="1"/>
</dbReference>
<proteinExistence type="predicted"/>
<keyword evidence="3" id="KW-1185">Reference proteome</keyword>
<accession>A0AAV0CFP8</accession>
<organism evidence="2 3">
    <name type="scientific">Cuscuta epithymum</name>
    <dbReference type="NCBI Taxonomy" id="186058"/>
    <lineage>
        <taxon>Eukaryota</taxon>
        <taxon>Viridiplantae</taxon>
        <taxon>Streptophyta</taxon>
        <taxon>Embryophyta</taxon>
        <taxon>Tracheophyta</taxon>
        <taxon>Spermatophyta</taxon>
        <taxon>Magnoliopsida</taxon>
        <taxon>eudicotyledons</taxon>
        <taxon>Gunneridae</taxon>
        <taxon>Pentapetalae</taxon>
        <taxon>asterids</taxon>
        <taxon>lamiids</taxon>
        <taxon>Solanales</taxon>
        <taxon>Convolvulaceae</taxon>
        <taxon>Cuscuteae</taxon>
        <taxon>Cuscuta</taxon>
        <taxon>Cuscuta subgen. Cuscuta</taxon>
    </lineage>
</organism>
<dbReference type="PANTHER" id="PTHR32246">
    <property type="entry name" value="INGRESSION PROTEIN FIC1"/>
    <property type="match status" value="1"/>
</dbReference>
<reference evidence="2" key="1">
    <citation type="submission" date="2022-07" db="EMBL/GenBank/DDBJ databases">
        <authorList>
            <person name="Macas J."/>
            <person name="Novak P."/>
            <person name="Neumann P."/>
        </authorList>
    </citation>
    <scope>NUCLEOTIDE SEQUENCE</scope>
</reference>
<name>A0AAV0CFP8_9ASTE</name>
<dbReference type="Gene3D" id="2.60.40.150">
    <property type="entry name" value="C2 domain"/>
    <property type="match status" value="1"/>
</dbReference>
<protein>
    <recommendedName>
        <fullName evidence="1">C2 domain-containing protein</fullName>
    </recommendedName>
</protein>
<dbReference type="AlphaFoldDB" id="A0AAV0CFP8"/>
<dbReference type="PROSITE" id="PS50004">
    <property type="entry name" value="C2"/>
    <property type="match status" value="1"/>
</dbReference>
<sequence length="169" mass="18894">MNPITLEVTIKSADVFKKINRFGKMQLYTTATLHGSNRGSPAECRTKADGLGGSRPLWDTLASFRVDEFEIDADRLVLVCEVKCKKSLVPNRSIGTVNIPVKELFQQSHQRQSFFPEEEDVAFVISSEMGKPRGVLYLSYLFRINGLVDFSPFHAPSAPPLCPSQEDVE</sequence>
<dbReference type="EMBL" id="CAMAPF010000030">
    <property type="protein sequence ID" value="CAH9075954.1"/>
    <property type="molecule type" value="Genomic_DNA"/>
</dbReference>
<dbReference type="Pfam" id="PF00168">
    <property type="entry name" value="C2"/>
    <property type="match status" value="1"/>
</dbReference>
<dbReference type="Proteomes" id="UP001152523">
    <property type="component" value="Unassembled WGS sequence"/>
</dbReference>
<evidence type="ECO:0000313" key="3">
    <source>
        <dbReference type="Proteomes" id="UP001152523"/>
    </source>
</evidence>
<comment type="caution">
    <text evidence="2">The sequence shown here is derived from an EMBL/GenBank/DDBJ whole genome shotgun (WGS) entry which is preliminary data.</text>
</comment>
<dbReference type="SUPFAM" id="SSF49562">
    <property type="entry name" value="C2 domain (Calcium/lipid-binding domain, CaLB)"/>
    <property type="match status" value="1"/>
</dbReference>
<evidence type="ECO:0000313" key="2">
    <source>
        <dbReference type="EMBL" id="CAH9075954.1"/>
    </source>
</evidence>
<gene>
    <name evidence="2" type="ORF">CEPIT_LOCUS5715</name>
</gene>
<feature type="domain" description="C2" evidence="1">
    <location>
        <begin position="1"/>
        <end position="114"/>
    </location>
</feature>
<evidence type="ECO:0000259" key="1">
    <source>
        <dbReference type="PROSITE" id="PS50004"/>
    </source>
</evidence>
<dbReference type="InterPro" id="IPR035892">
    <property type="entry name" value="C2_domain_sf"/>
</dbReference>
<dbReference type="InterPro" id="IPR000008">
    <property type="entry name" value="C2_dom"/>
</dbReference>